<feature type="compositionally biased region" description="Polar residues" evidence="1">
    <location>
        <begin position="457"/>
        <end position="480"/>
    </location>
</feature>
<feature type="compositionally biased region" description="Low complexity" evidence="1">
    <location>
        <begin position="2712"/>
        <end position="2733"/>
    </location>
</feature>
<feature type="compositionally biased region" description="Polar residues" evidence="1">
    <location>
        <begin position="1730"/>
        <end position="1770"/>
    </location>
</feature>
<feature type="region of interest" description="Disordered" evidence="1">
    <location>
        <begin position="1268"/>
        <end position="1365"/>
    </location>
</feature>
<feature type="region of interest" description="Disordered" evidence="1">
    <location>
        <begin position="443"/>
        <end position="480"/>
    </location>
</feature>
<name>A0A0S4IMT3_BODSA</name>
<feature type="region of interest" description="Disordered" evidence="1">
    <location>
        <begin position="2340"/>
        <end position="2360"/>
    </location>
</feature>
<dbReference type="GO" id="GO:0098588">
    <property type="term" value="C:bounding membrane of organelle"/>
    <property type="evidence" value="ECO:0007669"/>
    <property type="project" value="UniProtKB-ARBA"/>
</dbReference>
<dbReference type="SMART" id="SM00693">
    <property type="entry name" value="DysFN"/>
    <property type="match status" value="1"/>
</dbReference>
<dbReference type="Pfam" id="PF06398">
    <property type="entry name" value="Pex24p"/>
    <property type="match status" value="1"/>
</dbReference>
<sequence length="3302" mass="356024">MPIIMQLVDFCSNPTQPISKIAQLGMMREERERVARLVAAESQSAIYVNLKWTHPTVTIVGDATRKPLMPPHPLSHHRNPSSSSSMEEEPRHDIVAFMEEVKTQVAIRKSSASGTKLPTSDITVTTELKDMCIQGLMISDEEYYAGGSNASLFNTSFGVVSNTSSGQLATPHPHLGFTVAIEFSSKPTSATLTPSSSPTSMNIAEIVKEEHIHVDFVKMSKLAISHKFLVDVLWIVSRNLTVPYVPPPVTAVSSADIVPTTRALEELSSATFVALKPASASDATSTTTSVHRIVKLTSNQKLEVVVAGLGDNRPMLAIRAARMSLKTDGQNSNTTVTRAGADDEVQSATSAATTTFSLFGLELVEVATGTPMLVCGSADAAGANSSSHSSAALPSVATPQDQVESIRYVATPNGDAVVTVAQSRLLLLPGPISGLMNLLMGIEGPPPLTTPPQQQPSVSTQNASSLAAKTPRSSSPSTTAEMHHLTKKLFLIHFQQSSVTLMSAASASSGQGASQARRNELCRLTVLGATVGVTSFAYATPVPSSTVEVPPGSQSPPESTIEVLLSVFRAEDLFTASTKYRQFFEPYYGAAGGTTSGPKASKVTPAEAAMLRELLIRCHADSGKVGVMRHEFFQNLSNVACFKALKGFSSPDNNNTSGGGGVWDEALVDGKTAYERIARAVDLDTFVHIHMSSLLETQQKTSSSSSPASTTTSGSRAFQKYFYARISSVSFVAVPSLLGGVGKSVTELTSAISDVTSRKTRQLAEDRAAALRSEAAPLTQFDVVLRRPRLVVVSNPNLTESLEIFPGQFALSSIIESSAPGSVYQQERYRLAVSAIEIRVNGQPIFRHEKALEASYTLPLALLPQHHEHSAPTGLAPSSSIIMQKKMLTFVAPKLDIVISEEQLYFLFEMIGDLKAAAAVATEASDRLLHPDDDAEPLQRGGHHPAHDDERRTSSSNQQRAGCAVSSSSHNQTSGGNSNNNAPAMAGTEIGFSVTLREARMDLASRFSVKLRDFAWSHSDVPSLNETKTRVELGGLSLSHCHQNFFDAEPSSVDPSTTASAAKKVDNDNRGGGAYDDDSELLSFPPPLRPTLQIVHLSDVVLQRNRQHSKDEDDTFETDIDATIQQVALSMTPQVVADWVTSIYEPFFHKSLRAPLRPQVALLLEGTHCVTLKEDLILDEKHFLVATNTVLRTFEVNLNRHRLVLKGNPPKPLILLAEGCEVLFTNGTIFVTGAYTLGSFVAYGLQSAIRCSDVSICKRMFNAAQRSRVIAEDEEQPSAEIMGGSAVSPTASPQSLSKFPSSSSAYVDPTATDNSAVRSQRVVRSTVSSSSVNNRATHSHGNSVSTPSTSPQRQHTQSSSAVKRTTSDLKNTYELLVVSVSVCVQFHVLSDSFDVDLGLATRAKLRLTQRTSTPIFATGALLPVIEQRNIVCDLQSLRSVDDLTLRPTDIRISVAGVDHVAVDCSVTSLEVYMNTMFLGRIARIANEFTTAIDVSDGGELQQHHDSPKTLSNNNSSSTATTVSRDPDALAELIKRRSSGGGVLHLVDMEDEQNIPIRECARKSACRFCRDPHAVLGNNESSANRKICWKCATGRREVVANAIDVNITTIDIVLANNRGGMAQIRSGDVLRLDLHDRTLRITSKLQLWHYNPSFGVWEPIVEHCVGNATWKQLENIAQVSLEQLSYVVSIDSVRLLSSIVSDLQSSFIPATTAASSVGGGGTSGPGSVSSFNNRTPNVSATNRGTPQATSATYNKGSPAKSHSNRSATGADTSPLPTSPATPTPGVGQLSKFVKLLLRNCTFETFVLEEGRHHLRPLGAIELALSRPEIAIALATIGGSSDRMTARIDRTTYFTLAPIGCEHIIAETNATTGADGVSMDIIMRLLPLHVGTRSFLAIHNTLPIRIQLDGLEGGIVHPNQTMFLPTTYSVSNTFRVVPLPDDDEVFGVAETNSNVSPPSTLDILNGYQYDMVARSKGKTASTRGGRLHLRISREMESRFVAETNSNVSPPSTLDILNGYQYDMVARSKGKTASTRGGRLHLRISRENGEPIAGAPHHSIVVDAAVRVQNDLACPMSVDFFLVNQSGDVPTGDGPTETLVCEPFSTVRALHLPHVDACKIALSVSLKKSPFAPSQLFTAAGAAAPRSRKLKLSAVGDAAEVFDLITTVAQNDTIRIHTPYAIVNHTPFDLELNEVTSGGRFGTGAGRKKNFSKLPAMMKEAAPVLPDDEDKFFGMLSYTNPTTGLVFSSPNELPLHVPGVVSQAPLFHIASQQVMHLVFLTWVDTVGTRVVELSCRWVLVNRLDRPLFVGQLVNQNIVMNCVEVPPKSAAPFVVTRMLDSNVGERKSPAAPSGSGGDGNNQSTLPAVQLRVSQSQRVEPGIGFPIEEIGNFVTVARGSNNDQPQQQLATAGQPPVLYGADVSLDVAVTTKDPLTYIVLDVPEVPPYVIYNRTYLPLTLRHAASKRVLARVGAYCTSSFSFEVSAPTTVEGAPISPQQELVANLREAQQSVEVEMGGCSPIVIPLRQGRAQAPKEHRLDVGDGPDEGRAFDVTSSVTLGNHGQRSIEILPTSRCSDVRLVPVPTRSMEFNAVVNALKISVVHKQVEITFGLLEGVKVHLKRTEQREVIQFNVNNIQFDNQSEDAPVFETALVSIRKQQDQHAVALFVERKIVLVPSVIRVDEIRLDVAPLAVHLTDAMLLSLLGFIQDFKAGGSSPSTISSTSSNSGVAANSSSASQQGGGASAVGWRIFPTMDYVYQESPRAGGWLAVQMFIERIVVNPIILRVWFVRSSNEQDVIRQQLKQQQAAALISMMVVSLDDVIITAPGITAQNENRKVHLQIQRFVDFYVAGLNRQLIGLGFQFASSLPFIGVPIRLVSDVGSGAVKFFKEPIDGLTTSPKAFALGLAKGSVGLVGNVLGGGFTAVANVANATSNIARIASGTSQKEHRSGNVVTGLVAGLTGLVTKPMKGYAEEGATGLLKGIGKGVIGVAAAPVGGLLSDVGRITGAAATVFADKYLSEVKRMRPVRLFHAGGAIAMSGSIVQTTQFQRRPYGGVLFSDRELLPTDGPTWSPKPREQLQAEHRFPADRWAVETYQTTLDGWTYCERYESESHGSRITKYTHVRRRRWVAIVHSPTESKVVPPSLFLGGRVNNATTTGSTGGSDIFRTSSSMMTSSSAIAHATASTTTHVEVKTVETFENQRKYPIKGWSSSLMPTDRSKWSSRDGKDSLPKEAFALPEGWEWDGDWEVYVGEGFTDKSGWAYAVDFPSGKYTPREEMLDYVRRRCWRRRMKRSVLTSSFASPNSTK</sequence>
<feature type="compositionally biased region" description="Low complexity" evidence="1">
    <location>
        <begin position="1292"/>
        <end position="1304"/>
    </location>
</feature>
<dbReference type="OMA" id="GYQYDMV"/>
<dbReference type="OrthoDB" id="249146at2759"/>
<dbReference type="InterPro" id="IPR010482">
    <property type="entry name" value="TECPR1-like_DysF"/>
</dbReference>
<feature type="region of interest" description="Disordered" evidence="1">
    <location>
        <begin position="1711"/>
        <end position="1783"/>
    </location>
</feature>
<feature type="domain" description="Peroxin/Ferlin" evidence="2">
    <location>
        <begin position="3185"/>
        <end position="3245"/>
    </location>
</feature>
<evidence type="ECO:0000313" key="4">
    <source>
        <dbReference type="EMBL" id="CUF52755.1"/>
    </source>
</evidence>
<dbReference type="SMART" id="SM00694">
    <property type="entry name" value="DysFC"/>
    <property type="match status" value="2"/>
</dbReference>
<feature type="region of interest" description="Disordered" evidence="1">
    <location>
        <begin position="2712"/>
        <end position="2737"/>
    </location>
</feature>
<accession>A0A0S4IMT3</accession>
<feature type="compositionally biased region" description="Polar residues" evidence="1">
    <location>
        <begin position="954"/>
        <end position="982"/>
    </location>
</feature>
<feature type="region of interest" description="Disordered" evidence="1">
    <location>
        <begin position="930"/>
        <end position="985"/>
    </location>
</feature>
<evidence type="ECO:0000259" key="3">
    <source>
        <dbReference type="SMART" id="SM00694"/>
    </source>
</evidence>
<feature type="region of interest" description="Disordered" evidence="1">
    <location>
        <begin position="1496"/>
        <end position="1523"/>
    </location>
</feature>
<feature type="compositionally biased region" description="Low complexity" evidence="1">
    <location>
        <begin position="1315"/>
        <end position="1336"/>
    </location>
</feature>
<dbReference type="GO" id="GO:0006623">
    <property type="term" value="P:protein targeting to vacuole"/>
    <property type="evidence" value="ECO:0007669"/>
    <property type="project" value="TreeGrafter"/>
</dbReference>
<feature type="compositionally biased region" description="Polar residues" evidence="1">
    <location>
        <begin position="1339"/>
        <end position="1365"/>
    </location>
</feature>
<feature type="compositionally biased region" description="Low complexity" evidence="1">
    <location>
        <begin position="1511"/>
        <end position="1523"/>
    </location>
</feature>
<evidence type="ECO:0000259" key="2">
    <source>
        <dbReference type="SMART" id="SM00693"/>
    </source>
</evidence>
<dbReference type="EMBL" id="CYKH01000346">
    <property type="protein sequence ID" value="CUF52755.1"/>
    <property type="molecule type" value="Genomic_DNA"/>
</dbReference>
<feature type="domain" description="Peroxin/Ferlin" evidence="3">
    <location>
        <begin position="3255"/>
        <end position="3289"/>
    </location>
</feature>
<dbReference type="VEuPathDB" id="TriTrypDB:BSAL_63325"/>
<evidence type="ECO:0000256" key="1">
    <source>
        <dbReference type="SAM" id="MobiDB-lite"/>
    </source>
</evidence>
<feature type="region of interest" description="Disordered" evidence="1">
    <location>
        <begin position="65"/>
        <end position="90"/>
    </location>
</feature>
<proteinExistence type="predicted"/>
<gene>
    <name evidence="4" type="ORF">BSAL_63325</name>
</gene>
<dbReference type="GO" id="GO:0005737">
    <property type="term" value="C:cytoplasm"/>
    <property type="evidence" value="ECO:0007669"/>
    <property type="project" value="UniProtKB-ARBA"/>
</dbReference>
<evidence type="ECO:0000313" key="5">
    <source>
        <dbReference type="Proteomes" id="UP000051952"/>
    </source>
</evidence>
<reference evidence="5" key="1">
    <citation type="submission" date="2015-09" db="EMBL/GenBank/DDBJ databases">
        <authorList>
            <consortium name="Pathogen Informatics"/>
        </authorList>
    </citation>
    <scope>NUCLEOTIDE SEQUENCE [LARGE SCALE GENOMIC DNA]</scope>
    <source>
        <strain evidence="5">Lake Konstanz</strain>
    </source>
</reference>
<dbReference type="Proteomes" id="UP000051952">
    <property type="component" value="Unassembled WGS sequence"/>
</dbReference>
<dbReference type="InterPro" id="IPR006614">
    <property type="entry name" value="Peroxin/Ferlin"/>
</dbReference>
<dbReference type="InterPro" id="IPR026847">
    <property type="entry name" value="VPS13"/>
</dbReference>
<dbReference type="PANTHER" id="PTHR16166">
    <property type="entry name" value="VACUOLAR PROTEIN SORTING-ASSOCIATED PROTEIN VPS13"/>
    <property type="match status" value="1"/>
</dbReference>
<keyword evidence="5" id="KW-1185">Reference proteome</keyword>
<organism evidence="4 5">
    <name type="scientific">Bodo saltans</name>
    <name type="common">Flagellated protozoan</name>
    <dbReference type="NCBI Taxonomy" id="75058"/>
    <lineage>
        <taxon>Eukaryota</taxon>
        <taxon>Discoba</taxon>
        <taxon>Euglenozoa</taxon>
        <taxon>Kinetoplastea</taxon>
        <taxon>Metakinetoplastina</taxon>
        <taxon>Eubodonida</taxon>
        <taxon>Bodonidae</taxon>
        <taxon>Bodo</taxon>
    </lineage>
</organism>
<feature type="domain" description="Peroxin/Ferlin" evidence="3">
    <location>
        <begin position="3096"/>
        <end position="3130"/>
    </location>
</feature>
<dbReference type="PANTHER" id="PTHR16166:SF140">
    <property type="entry name" value="PEROXIN_FERLIN DOMAIN-CONTAINING PROTEIN"/>
    <property type="match status" value="1"/>
</dbReference>
<dbReference type="GO" id="GO:0045053">
    <property type="term" value="P:protein retention in Golgi apparatus"/>
    <property type="evidence" value="ECO:0007669"/>
    <property type="project" value="TreeGrafter"/>
</dbReference>
<feature type="compositionally biased region" description="Pro residues" evidence="1">
    <location>
        <begin position="444"/>
        <end position="454"/>
    </location>
</feature>
<feature type="region of interest" description="Disordered" evidence="1">
    <location>
        <begin position="1049"/>
        <end position="1080"/>
    </location>
</feature>
<protein>
    <recommendedName>
        <fullName evidence="2 3">Peroxin/Ferlin domain-containing protein</fullName>
    </recommendedName>
</protein>